<dbReference type="STRING" id="1806994.A0A507CHI0"/>
<dbReference type="InterPro" id="IPR056497">
    <property type="entry name" value="HEAT_DAAF5"/>
</dbReference>
<dbReference type="InterPro" id="IPR016024">
    <property type="entry name" value="ARM-type_fold"/>
</dbReference>
<dbReference type="PANTHER" id="PTHR16216:SF2">
    <property type="entry name" value="DYNEIN AXONEMAL ASSEMBLY FACTOR 5"/>
    <property type="match status" value="1"/>
</dbReference>
<accession>A0A507CHI0</accession>
<dbReference type="OrthoDB" id="413572at2759"/>
<keyword evidence="4" id="KW-1185">Reference proteome</keyword>
<dbReference type="InterPro" id="IPR011989">
    <property type="entry name" value="ARM-like"/>
</dbReference>
<proteinExistence type="predicted"/>
<gene>
    <name evidence="3" type="ORF">SmJEL517_g00497</name>
</gene>
<evidence type="ECO:0000313" key="4">
    <source>
        <dbReference type="Proteomes" id="UP000319731"/>
    </source>
</evidence>
<protein>
    <recommendedName>
        <fullName evidence="5">TOG domain-containing protein</fullName>
    </recommendedName>
</protein>
<evidence type="ECO:0000313" key="3">
    <source>
        <dbReference type="EMBL" id="TPX37536.1"/>
    </source>
</evidence>
<feature type="domain" description="Dynein axonemal assembly factor 5 HEAT-repeat" evidence="1">
    <location>
        <begin position="372"/>
        <end position="535"/>
    </location>
</feature>
<reference evidence="3 4" key="1">
    <citation type="journal article" date="2019" name="Sci. Rep.">
        <title>Comparative genomics of chytrid fungi reveal insights into the obligate biotrophic and pathogenic lifestyle of Synchytrium endobioticum.</title>
        <authorList>
            <person name="van de Vossenberg B.T.L.H."/>
            <person name="Warris S."/>
            <person name="Nguyen H.D.T."/>
            <person name="van Gent-Pelzer M.P.E."/>
            <person name="Joly D.L."/>
            <person name="van de Geest H.C."/>
            <person name="Bonants P.J.M."/>
            <person name="Smith D.S."/>
            <person name="Levesque C.A."/>
            <person name="van der Lee T.A.J."/>
        </authorList>
    </citation>
    <scope>NUCLEOTIDE SEQUENCE [LARGE SCALE GENOMIC DNA]</scope>
    <source>
        <strain evidence="3 4">JEL517</strain>
    </source>
</reference>
<organism evidence="3 4">
    <name type="scientific">Synchytrium microbalum</name>
    <dbReference type="NCBI Taxonomy" id="1806994"/>
    <lineage>
        <taxon>Eukaryota</taxon>
        <taxon>Fungi</taxon>
        <taxon>Fungi incertae sedis</taxon>
        <taxon>Chytridiomycota</taxon>
        <taxon>Chytridiomycota incertae sedis</taxon>
        <taxon>Chytridiomycetes</taxon>
        <taxon>Synchytriales</taxon>
        <taxon>Synchytriaceae</taxon>
        <taxon>Synchytrium</taxon>
    </lineage>
</organism>
<dbReference type="GO" id="GO:0036159">
    <property type="term" value="P:inner dynein arm assembly"/>
    <property type="evidence" value="ECO:0007669"/>
    <property type="project" value="TreeGrafter"/>
</dbReference>
<dbReference type="SUPFAM" id="SSF48371">
    <property type="entry name" value="ARM repeat"/>
    <property type="match status" value="2"/>
</dbReference>
<dbReference type="InterPro" id="IPR057978">
    <property type="entry name" value="TPR_DAAF5"/>
</dbReference>
<dbReference type="Gene3D" id="1.25.10.10">
    <property type="entry name" value="Leucine-rich Repeat Variant"/>
    <property type="match status" value="3"/>
</dbReference>
<comment type="caution">
    <text evidence="3">The sequence shown here is derived from an EMBL/GenBank/DDBJ whole genome shotgun (WGS) entry which is preliminary data.</text>
</comment>
<dbReference type="GO" id="GO:0036158">
    <property type="term" value="P:outer dynein arm assembly"/>
    <property type="evidence" value="ECO:0007669"/>
    <property type="project" value="TreeGrafter"/>
</dbReference>
<dbReference type="Proteomes" id="UP000319731">
    <property type="component" value="Unassembled WGS sequence"/>
</dbReference>
<dbReference type="Pfam" id="PF24573">
    <property type="entry name" value="HEAT_DAAF5"/>
    <property type="match status" value="1"/>
</dbReference>
<dbReference type="Pfam" id="PF25757">
    <property type="entry name" value="TPR_DNAAF5"/>
    <property type="match status" value="1"/>
</dbReference>
<feature type="domain" description="Dynein axonemal assembly factor 5 TPR repeats" evidence="2">
    <location>
        <begin position="66"/>
        <end position="353"/>
    </location>
</feature>
<dbReference type="InterPro" id="IPR052623">
    <property type="entry name" value="DAAF5"/>
</dbReference>
<dbReference type="RefSeq" id="XP_031027447.1">
    <property type="nucleotide sequence ID" value="XM_031166426.1"/>
</dbReference>
<evidence type="ECO:0000259" key="2">
    <source>
        <dbReference type="Pfam" id="PF25757"/>
    </source>
</evidence>
<dbReference type="GO" id="GO:0045505">
    <property type="term" value="F:dynein intermediate chain binding"/>
    <property type="evidence" value="ECO:0007669"/>
    <property type="project" value="TreeGrafter"/>
</dbReference>
<sequence length="899" mass="98958">MDAEREMRKFSVASSKQAQVQDSSKRISMDVDLSPALQADYEQIIQAIAVYISIQRDLNILLDVQADRNAKKKALEKIARDSVSRSQGLDPLLARKLLMDVSSALIRSLYDSIEKVRELAVDTLKRFVEACGTLTSNHIETLLPPVLHRLSPQQSTIPTPTEPSEETRLSLIRLAISIVQSSPVLMAPFLPALSVAAVAALHDSYAEVKKEGCRLVQVMWTEAARFVRGNSSAAVAKAIVVGVLSHRHSGVRIAGIRALKCVIIADATVLDESLDALMTLTLDKASSVREALYEAAIEWALHLDDRYSFGYKFYPIILAGCSDEVPKLAELCWTGVDDIGIQYEHDWEDRVKDEMEYDLSTTSNTTSVTPQRRIRVGSRHAFKDHSMKMVDKFAQGLIHWTPDTRAKTAQILAVYLRIVQQHATGYVNILLPPLCRICSSDESWVIQHAVSCAELIGCFITSDVYLPHIVGPIKVAPTSSARLGNLRVLSGLIRGASVPKNIERKELKKLVEAVTDVEFSLTESVPVVSAIGDCLVEISGQVTLSNSNSGSNSGVGEFETLLGCVIVSTTPGDERLLGWSDLPKKANVAMSKLVELHHFSRTTELFALHLPTSLSWLINASRVWTRHTPERRLLSPLISESGSAIGNHLEQFVVLVCDLCTKERDGDIRVSVFALLHNLITSGYLNSSNTCVQYTPKIITQAILPSVIWRPGRDAAFIRGRGLQVLVAFILSDLVLKSDLDEIFEVALSPAFVGCIDDDDVGSRKGCLQALCRILEGGVVMSDAVYKSLYPELIKRLDDAQDVIRIEACRTLIAFYHHVRANWDANGSKLDGEAWNGMIKSITVHVDDVNPSVQEAALEALKACAVLAPREATIAEIESVRSRHRSPKYLDVVLGILRN</sequence>
<dbReference type="GO" id="GO:0005737">
    <property type="term" value="C:cytoplasm"/>
    <property type="evidence" value="ECO:0007669"/>
    <property type="project" value="TreeGrafter"/>
</dbReference>
<evidence type="ECO:0000259" key="1">
    <source>
        <dbReference type="Pfam" id="PF24573"/>
    </source>
</evidence>
<evidence type="ECO:0008006" key="5">
    <source>
        <dbReference type="Google" id="ProtNLM"/>
    </source>
</evidence>
<dbReference type="PANTHER" id="PTHR16216">
    <property type="entry name" value="DYNEIN ASSEMBLY FACTOR 5, AXONEMAL"/>
    <property type="match status" value="1"/>
</dbReference>
<dbReference type="GO" id="GO:0003341">
    <property type="term" value="P:cilium movement"/>
    <property type="evidence" value="ECO:0007669"/>
    <property type="project" value="TreeGrafter"/>
</dbReference>
<name>A0A507CHI0_9FUNG</name>
<dbReference type="GeneID" id="42001723"/>
<dbReference type="AlphaFoldDB" id="A0A507CHI0"/>
<dbReference type="EMBL" id="QEAO01000002">
    <property type="protein sequence ID" value="TPX37536.1"/>
    <property type="molecule type" value="Genomic_DNA"/>
</dbReference>